<reference evidence="1 2" key="1">
    <citation type="submission" date="2024-08" db="EMBL/GenBank/DDBJ databases">
        <title>Insights into the chromosomal genome structure of Flemingia macrophylla.</title>
        <authorList>
            <person name="Ding Y."/>
            <person name="Zhao Y."/>
            <person name="Bi W."/>
            <person name="Wu M."/>
            <person name="Zhao G."/>
            <person name="Gong Y."/>
            <person name="Li W."/>
            <person name="Zhang P."/>
        </authorList>
    </citation>
    <scope>NUCLEOTIDE SEQUENCE [LARGE SCALE GENOMIC DNA]</scope>
    <source>
        <strain evidence="1">DYQJB</strain>
        <tissue evidence="1">Leaf</tissue>
    </source>
</reference>
<name>A0ABD1LDD6_9FABA</name>
<proteinExistence type="predicted"/>
<keyword evidence="2" id="KW-1185">Reference proteome</keyword>
<dbReference type="AlphaFoldDB" id="A0ABD1LDD6"/>
<gene>
    <name evidence="1" type="ORF">Fmac_025918</name>
</gene>
<dbReference type="EMBL" id="JBGMDY010000009">
    <property type="protein sequence ID" value="KAL2321539.1"/>
    <property type="molecule type" value="Genomic_DNA"/>
</dbReference>
<evidence type="ECO:0000313" key="2">
    <source>
        <dbReference type="Proteomes" id="UP001603857"/>
    </source>
</evidence>
<dbReference type="Proteomes" id="UP001603857">
    <property type="component" value="Unassembled WGS sequence"/>
</dbReference>
<evidence type="ECO:0000313" key="1">
    <source>
        <dbReference type="EMBL" id="KAL2321539.1"/>
    </source>
</evidence>
<sequence>MRSIDTISANTLVCSNYSTMVFVPLELITHLQNKALKFFMQSQSQKDKAGAPDPFGYDNKKIGTMVMWVNWFHYLKTNSLVISSN</sequence>
<comment type="caution">
    <text evidence="1">The sequence shown here is derived from an EMBL/GenBank/DDBJ whole genome shotgun (WGS) entry which is preliminary data.</text>
</comment>
<accession>A0ABD1LDD6</accession>
<organism evidence="1 2">
    <name type="scientific">Flemingia macrophylla</name>
    <dbReference type="NCBI Taxonomy" id="520843"/>
    <lineage>
        <taxon>Eukaryota</taxon>
        <taxon>Viridiplantae</taxon>
        <taxon>Streptophyta</taxon>
        <taxon>Embryophyta</taxon>
        <taxon>Tracheophyta</taxon>
        <taxon>Spermatophyta</taxon>
        <taxon>Magnoliopsida</taxon>
        <taxon>eudicotyledons</taxon>
        <taxon>Gunneridae</taxon>
        <taxon>Pentapetalae</taxon>
        <taxon>rosids</taxon>
        <taxon>fabids</taxon>
        <taxon>Fabales</taxon>
        <taxon>Fabaceae</taxon>
        <taxon>Papilionoideae</taxon>
        <taxon>50 kb inversion clade</taxon>
        <taxon>NPAAA clade</taxon>
        <taxon>indigoferoid/millettioid clade</taxon>
        <taxon>Phaseoleae</taxon>
        <taxon>Flemingia</taxon>
    </lineage>
</organism>
<protein>
    <submittedName>
        <fullName evidence="1">Uncharacterized protein</fullName>
    </submittedName>
</protein>